<dbReference type="Pfam" id="PF06935">
    <property type="entry name" value="DUF1284"/>
    <property type="match status" value="1"/>
</dbReference>
<evidence type="ECO:0000313" key="1">
    <source>
        <dbReference type="EMBL" id="MFC0208885.1"/>
    </source>
</evidence>
<gene>
    <name evidence="1" type="ORF">ACFFJ2_10805</name>
</gene>
<comment type="caution">
    <text evidence="1">The sequence shown here is derived from an EMBL/GenBank/DDBJ whole genome shotgun (WGS) entry which is preliminary data.</text>
</comment>
<sequence length="152" mass="16569">MTVRLRAHHLLCMLTYVGRGYSPAFTAGYERVVRRIASGEPLMVVDGPDDICAPLLDEEEEPHCLKDGAATRDRHAATSLARLLDHPVVAGTTLAANAALLARLRKAFSSGRLRRACIGCQWSRLCSSVAEQDYAGAHLAPPRDFPRTSSKE</sequence>
<dbReference type="Proteomes" id="UP001589755">
    <property type="component" value="Unassembled WGS sequence"/>
</dbReference>
<organism evidence="1 2">
    <name type="scientific">Chelativorans intermedius</name>
    <dbReference type="NCBI Taxonomy" id="515947"/>
    <lineage>
        <taxon>Bacteria</taxon>
        <taxon>Pseudomonadati</taxon>
        <taxon>Pseudomonadota</taxon>
        <taxon>Alphaproteobacteria</taxon>
        <taxon>Hyphomicrobiales</taxon>
        <taxon>Phyllobacteriaceae</taxon>
        <taxon>Chelativorans</taxon>
    </lineage>
</organism>
<keyword evidence="2" id="KW-1185">Reference proteome</keyword>
<protein>
    <submittedName>
        <fullName evidence="1">DUF1284 domain-containing protein</fullName>
    </submittedName>
</protein>
<proteinExistence type="predicted"/>
<evidence type="ECO:0000313" key="2">
    <source>
        <dbReference type="Proteomes" id="UP001589755"/>
    </source>
</evidence>
<dbReference type="InterPro" id="IPR009702">
    <property type="entry name" value="DUF1284"/>
</dbReference>
<accession>A0ABV6D891</accession>
<reference evidence="1 2" key="1">
    <citation type="submission" date="2024-09" db="EMBL/GenBank/DDBJ databases">
        <authorList>
            <person name="Sun Q."/>
            <person name="Mori K."/>
        </authorList>
    </citation>
    <scope>NUCLEOTIDE SEQUENCE [LARGE SCALE GENOMIC DNA]</scope>
    <source>
        <strain evidence="1 2">CCM 8543</strain>
    </source>
</reference>
<dbReference type="EMBL" id="JBHLXD010000015">
    <property type="protein sequence ID" value="MFC0208885.1"/>
    <property type="molecule type" value="Genomic_DNA"/>
</dbReference>
<name>A0ABV6D891_9HYPH</name>
<dbReference type="RefSeq" id="WP_261518362.1">
    <property type="nucleotide sequence ID" value="NZ_JAODNW010000001.1"/>
</dbReference>